<evidence type="ECO:0000313" key="2">
    <source>
        <dbReference type="Proteomes" id="UP000295722"/>
    </source>
</evidence>
<sequence>MKRWFATLPMYNVTPRHGALWRALLTDALRAFAQAGGPADVSTLDEPPADLMPMWRHPDLLLSQTCGYPYRMLGLDQAVRLVATPMFDADGCDGMRYRSVLVVSEAAWVRGATNLTACRGLRAACNGRDSHSGMNGLRHAAAPLARDGRFFASVVWTGSHLNSLRALAESTADVAAIDCVTLALLRDANPGLLQGVRPIGTTASAPGLPFIASRELGEQHVAALFDALDHALAADGERARALRLRGFARPAHSDYVVIERMAQIAAEFGYPDLAQP</sequence>
<proteinExistence type="predicted"/>
<keyword evidence="2" id="KW-1185">Reference proteome</keyword>
<dbReference type="RefSeq" id="WP_133193035.1">
    <property type="nucleotide sequence ID" value="NZ_JBHUCW010000015.1"/>
</dbReference>
<organism evidence="1 2">
    <name type="scientific">Paraburkholderia silviterrae</name>
    <dbReference type="NCBI Taxonomy" id="2528715"/>
    <lineage>
        <taxon>Bacteria</taxon>
        <taxon>Pseudomonadati</taxon>
        <taxon>Pseudomonadota</taxon>
        <taxon>Betaproteobacteria</taxon>
        <taxon>Burkholderiales</taxon>
        <taxon>Burkholderiaceae</taxon>
        <taxon>Paraburkholderia</taxon>
    </lineage>
</organism>
<dbReference type="AlphaFoldDB" id="A0A4R5MFF5"/>
<dbReference type="PANTHER" id="PTHR35841:SF1">
    <property type="entry name" value="PHOSPHONATES-BINDING PERIPLASMIC PROTEIN"/>
    <property type="match status" value="1"/>
</dbReference>
<dbReference type="Proteomes" id="UP000295722">
    <property type="component" value="Unassembled WGS sequence"/>
</dbReference>
<dbReference type="EMBL" id="SMRP01000001">
    <property type="protein sequence ID" value="TDG25983.1"/>
    <property type="molecule type" value="Genomic_DNA"/>
</dbReference>
<gene>
    <name evidence="1" type="ORF">EYW47_01055</name>
</gene>
<name>A0A4R5MFF5_9BURK</name>
<reference evidence="1 2" key="1">
    <citation type="submission" date="2019-03" db="EMBL/GenBank/DDBJ databases">
        <title>Paraburkholderia sp. 4M-K11, isolated from subtropical forest soil.</title>
        <authorList>
            <person name="Gao Z.-H."/>
            <person name="Qiu L.-H."/>
        </authorList>
    </citation>
    <scope>NUCLEOTIDE SEQUENCE [LARGE SCALE GENOMIC DNA]</scope>
    <source>
        <strain evidence="1 2">4M-K11</strain>
    </source>
</reference>
<evidence type="ECO:0000313" key="1">
    <source>
        <dbReference type="EMBL" id="TDG25983.1"/>
    </source>
</evidence>
<dbReference type="Pfam" id="PF12974">
    <property type="entry name" value="Phosphonate-bd"/>
    <property type="match status" value="1"/>
</dbReference>
<dbReference type="SUPFAM" id="SSF53850">
    <property type="entry name" value="Periplasmic binding protein-like II"/>
    <property type="match status" value="1"/>
</dbReference>
<dbReference type="PANTHER" id="PTHR35841">
    <property type="entry name" value="PHOSPHONATES-BINDING PERIPLASMIC PROTEIN"/>
    <property type="match status" value="1"/>
</dbReference>
<accession>A0A4R5MFF5</accession>
<dbReference type="Gene3D" id="3.40.190.10">
    <property type="entry name" value="Periplasmic binding protein-like II"/>
    <property type="match status" value="1"/>
</dbReference>
<comment type="caution">
    <text evidence="1">The sequence shown here is derived from an EMBL/GenBank/DDBJ whole genome shotgun (WGS) entry which is preliminary data.</text>
</comment>
<dbReference type="OrthoDB" id="5599602at2"/>
<protein>
    <submittedName>
        <fullName evidence="1">Phosphate ABC transporter substrate-binding protein</fullName>
    </submittedName>
</protein>